<reference evidence="1" key="1">
    <citation type="submission" date="2020-08" db="EMBL/GenBank/DDBJ databases">
        <title>Multicomponent nature underlies the extraordinary mechanical properties of spider dragline silk.</title>
        <authorList>
            <person name="Kono N."/>
            <person name="Nakamura H."/>
            <person name="Mori M."/>
            <person name="Yoshida Y."/>
            <person name="Ohtoshi R."/>
            <person name="Malay A.D."/>
            <person name="Moran D.A.P."/>
            <person name="Tomita M."/>
            <person name="Numata K."/>
            <person name="Arakawa K."/>
        </authorList>
    </citation>
    <scope>NUCLEOTIDE SEQUENCE</scope>
</reference>
<dbReference type="EMBL" id="BMAU01021052">
    <property type="protein sequence ID" value="GFX88458.1"/>
    <property type="molecule type" value="Genomic_DNA"/>
</dbReference>
<organism evidence="1 2">
    <name type="scientific">Trichonephila clavipes</name>
    <name type="common">Golden silk orbweaver</name>
    <name type="synonym">Nephila clavipes</name>
    <dbReference type="NCBI Taxonomy" id="2585209"/>
    <lineage>
        <taxon>Eukaryota</taxon>
        <taxon>Metazoa</taxon>
        <taxon>Ecdysozoa</taxon>
        <taxon>Arthropoda</taxon>
        <taxon>Chelicerata</taxon>
        <taxon>Arachnida</taxon>
        <taxon>Araneae</taxon>
        <taxon>Araneomorphae</taxon>
        <taxon>Entelegynae</taxon>
        <taxon>Araneoidea</taxon>
        <taxon>Nephilidae</taxon>
        <taxon>Trichonephila</taxon>
    </lineage>
</organism>
<dbReference type="AlphaFoldDB" id="A0A8X6UYN9"/>
<evidence type="ECO:0000313" key="2">
    <source>
        <dbReference type="Proteomes" id="UP000887159"/>
    </source>
</evidence>
<name>A0A8X6UYN9_TRICX</name>
<protein>
    <submittedName>
        <fullName evidence="1">Uncharacterized protein</fullName>
    </submittedName>
</protein>
<proteinExistence type="predicted"/>
<evidence type="ECO:0000313" key="1">
    <source>
        <dbReference type="EMBL" id="GFX88458.1"/>
    </source>
</evidence>
<keyword evidence="2" id="KW-1185">Reference proteome</keyword>
<gene>
    <name evidence="1" type="ORF">TNCV_2279261</name>
</gene>
<dbReference type="Proteomes" id="UP000887159">
    <property type="component" value="Unassembled WGS sequence"/>
</dbReference>
<sequence length="85" mass="9325">MGKEEEHCVPSVVVHYLVGIWLMCQALNRCPCPPFITPLAAQMPVVFSQGLTKQWTPCVDFTLLQTASNGTSGLQIKVMVRHVAA</sequence>
<accession>A0A8X6UYN9</accession>
<comment type="caution">
    <text evidence="1">The sequence shown here is derived from an EMBL/GenBank/DDBJ whole genome shotgun (WGS) entry which is preliminary data.</text>
</comment>